<feature type="compositionally biased region" description="Low complexity" evidence="8">
    <location>
        <begin position="1724"/>
        <end position="1739"/>
    </location>
</feature>
<dbReference type="InterPro" id="IPR036875">
    <property type="entry name" value="Znf_CCHC_sf"/>
</dbReference>
<dbReference type="InterPro" id="IPR001878">
    <property type="entry name" value="Znf_CCHC"/>
</dbReference>
<dbReference type="GO" id="GO:0008270">
    <property type="term" value="F:zinc ion binding"/>
    <property type="evidence" value="ECO:0007669"/>
    <property type="project" value="UniProtKB-KW"/>
</dbReference>
<dbReference type="Pfam" id="PF14215">
    <property type="entry name" value="bHLH-MYC_N"/>
    <property type="match status" value="1"/>
</dbReference>
<dbReference type="InterPro" id="IPR054502">
    <property type="entry name" value="bHLH-TF_ACT-like_plant"/>
</dbReference>
<feature type="region of interest" description="Disordered" evidence="8">
    <location>
        <begin position="772"/>
        <end position="802"/>
    </location>
</feature>
<dbReference type="SMART" id="SM00353">
    <property type="entry name" value="HLH"/>
    <property type="match status" value="1"/>
</dbReference>
<comment type="subcellular location">
    <subcellularLocation>
        <location evidence="1">Nucleus</location>
    </subcellularLocation>
</comment>
<dbReference type="PANTHER" id="PTHR46266:SF3">
    <property type="entry name" value="TRANSCRIPTION FACTOR EGL1"/>
    <property type="match status" value="1"/>
</dbReference>
<feature type="region of interest" description="Disordered" evidence="8">
    <location>
        <begin position="1584"/>
        <end position="1604"/>
    </location>
</feature>
<accession>A0A811R0X7</accession>
<evidence type="ECO:0000259" key="9">
    <source>
        <dbReference type="PROSITE" id="PS50158"/>
    </source>
</evidence>
<dbReference type="Pfam" id="PF00010">
    <property type="entry name" value="HLH"/>
    <property type="match status" value="1"/>
</dbReference>
<dbReference type="GO" id="GO:0046983">
    <property type="term" value="F:protein dimerization activity"/>
    <property type="evidence" value="ECO:0007669"/>
    <property type="project" value="InterPro"/>
</dbReference>
<dbReference type="InterPro" id="IPR011598">
    <property type="entry name" value="bHLH_dom"/>
</dbReference>
<feature type="compositionally biased region" description="Basic and acidic residues" evidence="8">
    <location>
        <begin position="569"/>
        <end position="612"/>
    </location>
</feature>
<evidence type="ECO:0000256" key="1">
    <source>
        <dbReference type="ARBA" id="ARBA00004123"/>
    </source>
</evidence>
<dbReference type="GO" id="GO:0003824">
    <property type="term" value="F:catalytic activity"/>
    <property type="evidence" value="ECO:0007669"/>
    <property type="project" value="InterPro"/>
</dbReference>
<sequence length="1859" mass="205486">MPASGPLPLGEGGAPELLDWGSIHDKDGAFGHLSAARKLQDPDPACLDDELSSAEKVGGGEEPAYAAEVADTITAPACAGANTDAAAPLPDRKGNLHAVVLQSPEKLESPMRQAGSAPYPDLPLPEPKEPVGDGACLKSGASHDPPPDPSGTRPPPAGQDLTETDIINGERGTDRRSLHTEGARPDINGSAERAEDGAINSSAARATTTATHNHPKIQLLGLMLHRVTIIRGHAPYGALCASSANQRHRRAIKPPYKTSFAGRCFRCLGKDHKLGDCRDPLRCLACRRNGHLAKHCPEKKTGLHRPPIHSRLKFQKPPAKSRLHFQKLDLHSRIVFPALQRREGEPPATGPVECSTATTSDEDSTMAWYPGMPENRPTAGSAVLITSVTMTQEATRLRTKVVVLEARDKTQHIDTCIGDVTRILAGCVRMPPCEMRTTRHHPEDFRIVFKHSHHRTLALRVGGIRVMGVDFNILPWREETTGRDATWWSHVRMAIEHLPGPAWNIEALQEVLGEACLVDTIDRATYRQQDSDIIYCWAWMWFPDQLPRTKTQRPRPPPPASRRWGGGATHDDEAHKEDGDGGRGRRLSRDEHPSPHGGDPMRREDSDWEQRRSCSPRAKARRARDETAGGALSGDLGSTLLAGALPSAHGAPPPPPRHPDPMMDFYKETCTGDIWLALARPYDDYDPMIGEAMAACAEAMQRPLPFSPPGGPPVTEFVPTGWDKLQELNEEAAALGLGNVIHFVPGVAELILEERRSSIVDSMFVPCEQPILETPAPQQPKSKATGRAKKGHTATGGLRRSTRQQAKICSVPVSKRTTHRLIKAFEMVGPREPIGEEALEAFAKSFGTPLSPEQIALQLSRLYLQTPFLMTTCYGPTDDGRKDEFLAELMAIRPPATIPWIIVGDFNLIYQASDKNNLNLNRRMMGKFRRALDECELMEIALQNRKYTWSNERESPTLVRLDRMFCNHGWEAAFPNFALNALATGASDHCPLFLTRQERTVRKAAFKFENHWLKIDGFKEVVTAAWNKPQFGSAHNVLNKKMVETATALCNWNKKLFSNARLQLHIANEVIFRLDIAQEVRQLTVGEISLRSDLKVRILGLAALERSRRRQASRINFIKAGDACTRFFHLKMAARKRRKYIASLKNQGGSLVWSNNDKQQVLQEYFENLIGKKQDIACIMEIMNAFGAATGLKINMQKSTIAPIRCSGLNMEDILHDFPGPRVNFPIQYLGLPLTLGRIKMVHLQYIQDRAKGRVAGWQGRLLSVAGRRELVRSVLSSIPVYLLTVVKAPKNFLKELDKLRRRFLWAGDKELTGGNCKVAWTKVGVWISAAHLRPVNWTQTEDMSQWYADMGDKGPKATRNGVRSMIMLTTWELWKERNNRAFNRSSRTPEQLFRVIQDEAKNWLHAGNRGLELVLPQTAQLVVNDHIHMLPGRSFASNEHVCLCNAHLAGSKAFPRAILSKSIVCIPVMGGVLELGTTDTVPEDPDLVSRATAAFLEPQCPTYLQEPSSNPSASEAGEAAVIVVFEDLGHNAMETMTAAGGHGQELGEAESLFNASLEHITKEIDDFYSLWEEMDVVPEATAVPGATTNNAADTSSSAPVDGSRATSFKAWTRSQSCSDEVAVPVIQEPQKLLKKVVAGGGAWANCGGRGTTATAQEISGIRNHVMSQRKSREKLNEMFLVLKSLVPSIHKVDKASILAETIAYLKELQRRVEELQPSRELLSRPSETTERPTTTRPRGIGNESVRKKLSAGSKRKSPEFGGDVEKEHPWVFPKDGTSNVTVTVSDRDVLLEVQCRWEELLMTRVFDAIKSLHLDVHSVQASAPDGFMGLKIRAQFAGSGVVVPWMISEALLKTIGKR</sequence>
<organism evidence="11 12">
    <name type="scientific">Miscanthus lutarioriparius</name>
    <dbReference type="NCBI Taxonomy" id="422564"/>
    <lineage>
        <taxon>Eukaryota</taxon>
        <taxon>Viridiplantae</taxon>
        <taxon>Streptophyta</taxon>
        <taxon>Embryophyta</taxon>
        <taxon>Tracheophyta</taxon>
        <taxon>Spermatophyta</taxon>
        <taxon>Magnoliopsida</taxon>
        <taxon>Liliopsida</taxon>
        <taxon>Poales</taxon>
        <taxon>Poaceae</taxon>
        <taxon>PACMAD clade</taxon>
        <taxon>Panicoideae</taxon>
        <taxon>Andropogonodae</taxon>
        <taxon>Andropogoneae</taxon>
        <taxon>Saccharinae</taxon>
        <taxon>Miscanthus</taxon>
    </lineage>
</organism>
<dbReference type="PANTHER" id="PTHR46266">
    <property type="entry name" value="TRANSCRIPTION FACTOR TT8"/>
    <property type="match status" value="1"/>
</dbReference>
<name>A0A811R0X7_9POAL</name>
<reference evidence="11" key="1">
    <citation type="submission" date="2020-10" db="EMBL/GenBank/DDBJ databases">
        <authorList>
            <person name="Han B."/>
            <person name="Lu T."/>
            <person name="Zhao Q."/>
            <person name="Huang X."/>
            <person name="Zhao Y."/>
        </authorList>
    </citation>
    <scope>NUCLEOTIDE SEQUENCE</scope>
</reference>
<evidence type="ECO:0000256" key="7">
    <source>
        <dbReference type="PROSITE-ProRule" id="PRU00047"/>
    </source>
</evidence>
<evidence type="ECO:0000313" key="12">
    <source>
        <dbReference type="Proteomes" id="UP000604825"/>
    </source>
</evidence>
<keyword evidence="7" id="KW-0862">Zinc</keyword>
<dbReference type="GO" id="GO:0003676">
    <property type="term" value="F:nucleic acid binding"/>
    <property type="evidence" value="ECO:0007669"/>
    <property type="project" value="InterPro"/>
</dbReference>
<keyword evidence="5" id="KW-0804">Transcription</keyword>
<feature type="region of interest" description="Disordered" evidence="8">
    <location>
        <begin position="105"/>
        <end position="198"/>
    </location>
</feature>
<evidence type="ECO:0000313" key="11">
    <source>
        <dbReference type="EMBL" id="CAD6262732.1"/>
    </source>
</evidence>
<keyword evidence="6" id="KW-0539">Nucleus</keyword>
<dbReference type="Pfam" id="PF22754">
    <property type="entry name" value="bHLH-TF_ACT-like_plant"/>
    <property type="match status" value="1"/>
</dbReference>
<keyword evidence="3" id="KW-0805">Transcription regulation</keyword>
<evidence type="ECO:0000256" key="3">
    <source>
        <dbReference type="ARBA" id="ARBA00023015"/>
    </source>
</evidence>
<evidence type="ECO:0000259" key="10">
    <source>
        <dbReference type="PROSITE" id="PS50888"/>
    </source>
</evidence>
<evidence type="ECO:0000256" key="4">
    <source>
        <dbReference type="ARBA" id="ARBA00023159"/>
    </source>
</evidence>
<feature type="compositionally biased region" description="Pro residues" evidence="8">
    <location>
        <begin position="147"/>
        <end position="157"/>
    </location>
</feature>
<feature type="compositionally biased region" description="Basic and acidic residues" evidence="8">
    <location>
        <begin position="171"/>
        <end position="184"/>
    </location>
</feature>
<feature type="region of interest" description="Disordered" evidence="8">
    <location>
        <begin position="547"/>
        <end position="660"/>
    </location>
</feature>
<keyword evidence="12" id="KW-1185">Reference proteome</keyword>
<keyword evidence="7" id="KW-0479">Metal-binding</keyword>
<dbReference type="GO" id="GO:0005634">
    <property type="term" value="C:nucleus"/>
    <property type="evidence" value="ECO:0007669"/>
    <property type="project" value="UniProtKB-SubCell"/>
</dbReference>
<dbReference type="OrthoDB" id="690068at2759"/>
<keyword evidence="7" id="KW-0863">Zinc-finger</keyword>
<proteinExistence type="inferred from homology"/>
<dbReference type="SMART" id="SM00343">
    <property type="entry name" value="ZnF_C2HC"/>
    <property type="match status" value="2"/>
</dbReference>
<comment type="caution">
    <text evidence="11">The sequence shown here is derived from an EMBL/GenBank/DDBJ whole genome shotgun (WGS) entry which is preliminary data.</text>
</comment>
<evidence type="ECO:0000256" key="8">
    <source>
        <dbReference type="SAM" id="MobiDB-lite"/>
    </source>
</evidence>
<dbReference type="PROSITE" id="PS50158">
    <property type="entry name" value="ZF_CCHC"/>
    <property type="match status" value="1"/>
</dbReference>
<dbReference type="Gene3D" id="4.10.60.10">
    <property type="entry name" value="Zinc finger, CCHC-type"/>
    <property type="match status" value="1"/>
</dbReference>
<dbReference type="InterPro" id="IPR025610">
    <property type="entry name" value="MYC/MYB_N"/>
</dbReference>
<comment type="similarity">
    <text evidence="2">Belongs to the bHLH protein family.</text>
</comment>
<protein>
    <submittedName>
        <fullName evidence="11">Uncharacterized protein</fullName>
    </submittedName>
</protein>
<feature type="compositionally biased region" description="Polar residues" evidence="8">
    <location>
        <begin position="1587"/>
        <end position="1599"/>
    </location>
</feature>
<feature type="domain" description="BHLH" evidence="10">
    <location>
        <begin position="1660"/>
        <end position="1709"/>
    </location>
</feature>
<feature type="compositionally biased region" description="Low complexity" evidence="8">
    <location>
        <begin position="641"/>
        <end position="650"/>
    </location>
</feature>
<dbReference type="InterPro" id="IPR005135">
    <property type="entry name" value="Endo/exonuclease/phosphatase"/>
</dbReference>
<dbReference type="Gene3D" id="4.10.280.10">
    <property type="entry name" value="Helix-loop-helix DNA-binding domain"/>
    <property type="match status" value="1"/>
</dbReference>
<feature type="domain" description="CCHC-type" evidence="9">
    <location>
        <begin position="282"/>
        <end position="298"/>
    </location>
</feature>
<dbReference type="Gene3D" id="3.60.10.10">
    <property type="entry name" value="Endonuclease/exonuclease/phosphatase"/>
    <property type="match status" value="1"/>
</dbReference>
<dbReference type="PROSITE" id="PS50888">
    <property type="entry name" value="BHLH"/>
    <property type="match status" value="1"/>
</dbReference>
<dbReference type="SUPFAM" id="SSF57756">
    <property type="entry name" value="Retrovirus zinc finger-like domains"/>
    <property type="match status" value="1"/>
</dbReference>
<dbReference type="Pfam" id="PF03372">
    <property type="entry name" value="Exo_endo_phos"/>
    <property type="match status" value="1"/>
</dbReference>
<dbReference type="EMBL" id="CAJGYO010000012">
    <property type="protein sequence ID" value="CAD6262732.1"/>
    <property type="molecule type" value="Genomic_DNA"/>
</dbReference>
<gene>
    <name evidence="11" type="ORF">NCGR_LOCUS46067</name>
</gene>
<keyword evidence="4" id="KW-0010">Activator</keyword>
<evidence type="ECO:0000256" key="2">
    <source>
        <dbReference type="ARBA" id="ARBA00005510"/>
    </source>
</evidence>
<dbReference type="Proteomes" id="UP000604825">
    <property type="component" value="Unassembled WGS sequence"/>
</dbReference>
<feature type="region of interest" description="Disordered" evidence="8">
    <location>
        <begin position="343"/>
        <end position="364"/>
    </location>
</feature>
<dbReference type="SUPFAM" id="SSF56219">
    <property type="entry name" value="DNase I-like"/>
    <property type="match status" value="1"/>
</dbReference>
<feature type="region of interest" description="Disordered" evidence="8">
    <location>
        <begin position="1717"/>
        <end position="1769"/>
    </location>
</feature>
<evidence type="ECO:0000256" key="6">
    <source>
        <dbReference type="ARBA" id="ARBA00023242"/>
    </source>
</evidence>
<dbReference type="SUPFAM" id="SSF47459">
    <property type="entry name" value="HLH, helix-loop-helix DNA-binding domain"/>
    <property type="match status" value="1"/>
</dbReference>
<dbReference type="InterPro" id="IPR036691">
    <property type="entry name" value="Endo/exonu/phosph_ase_sf"/>
</dbReference>
<evidence type="ECO:0000256" key="5">
    <source>
        <dbReference type="ARBA" id="ARBA00023163"/>
    </source>
</evidence>
<dbReference type="InterPro" id="IPR036638">
    <property type="entry name" value="HLH_DNA-bd_sf"/>
</dbReference>